<dbReference type="InterPro" id="IPR036922">
    <property type="entry name" value="Rieske_2Fe-2S_sf"/>
</dbReference>
<gene>
    <name evidence="4" type="ORF">FNK824_LOCUS14856</name>
    <name evidence="3" type="ORF">OTI717_LOCUS1110</name>
    <name evidence="1" type="ORF">RFH988_LOCUS8579</name>
    <name evidence="2" type="ORF">SEV965_LOCUS8024</name>
</gene>
<evidence type="ECO:0000313" key="3">
    <source>
        <dbReference type="EMBL" id="CAF3490738.1"/>
    </source>
</evidence>
<dbReference type="AlphaFoldDB" id="A0A814CMZ2"/>
<dbReference type="SUPFAM" id="SSF50022">
    <property type="entry name" value="ISP domain"/>
    <property type="match status" value="1"/>
</dbReference>
<dbReference type="Proteomes" id="UP000663823">
    <property type="component" value="Unassembled WGS sequence"/>
</dbReference>
<dbReference type="GO" id="GO:0051537">
    <property type="term" value="F:2 iron, 2 sulfur cluster binding"/>
    <property type="evidence" value="ECO:0007669"/>
    <property type="project" value="InterPro"/>
</dbReference>
<dbReference type="Proteomes" id="UP000663874">
    <property type="component" value="Unassembled WGS sequence"/>
</dbReference>
<dbReference type="EMBL" id="CAJOAX010000044">
    <property type="protein sequence ID" value="CAF3490738.1"/>
    <property type="molecule type" value="Genomic_DNA"/>
</dbReference>
<dbReference type="PANTHER" id="PTHR43756:SF5">
    <property type="entry name" value="CHOLINE MONOOXYGENASE, CHLOROPLASTIC"/>
    <property type="match status" value="1"/>
</dbReference>
<protein>
    <submittedName>
        <fullName evidence="2">Uncharacterized protein</fullName>
    </submittedName>
</protein>
<evidence type="ECO:0000313" key="1">
    <source>
        <dbReference type="EMBL" id="CAF0892912.1"/>
    </source>
</evidence>
<comment type="caution">
    <text evidence="2">The sequence shown here is derived from an EMBL/GenBank/DDBJ whole genome shotgun (WGS) entry which is preliminary data.</text>
</comment>
<dbReference type="EMBL" id="CAJOBE010002089">
    <property type="protein sequence ID" value="CAF3798427.1"/>
    <property type="molecule type" value="Genomic_DNA"/>
</dbReference>
<dbReference type="OrthoDB" id="426882at2759"/>
<dbReference type="PANTHER" id="PTHR43756">
    <property type="entry name" value="CHOLINE MONOOXYGENASE, CHLOROPLASTIC"/>
    <property type="match status" value="1"/>
</dbReference>
<sequence length="112" mass="13232">MFDTKIKISISVNSNIDSNKELFRPLPPYLYNDDSVYQLERENIFSKNWIYVGRLDKLKNLGDFLSITVAGYPIFIYRIQLISECRSTNKQFVIVEAIYISNRSSLLRLRWT</sequence>
<proteinExistence type="predicted"/>
<name>A0A814CMZ2_9BILA</name>
<dbReference type="InterPro" id="IPR001663">
    <property type="entry name" value="Rng_hydr_dOase-A"/>
</dbReference>
<organism evidence="2 5">
    <name type="scientific">Rotaria sordida</name>
    <dbReference type="NCBI Taxonomy" id="392033"/>
    <lineage>
        <taxon>Eukaryota</taxon>
        <taxon>Metazoa</taxon>
        <taxon>Spiralia</taxon>
        <taxon>Gnathifera</taxon>
        <taxon>Rotifera</taxon>
        <taxon>Eurotatoria</taxon>
        <taxon>Bdelloidea</taxon>
        <taxon>Philodinida</taxon>
        <taxon>Philodinidae</taxon>
        <taxon>Rotaria</taxon>
    </lineage>
</organism>
<dbReference type="EMBL" id="CAJNOO010000293">
    <property type="protein sequence ID" value="CAF0892912.1"/>
    <property type="molecule type" value="Genomic_DNA"/>
</dbReference>
<dbReference type="Proteomes" id="UP000663882">
    <property type="component" value="Unassembled WGS sequence"/>
</dbReference>
<dbReference type="EMBL" id="CAJNOU010000288">
    <property type="protein sequence ID" value="CAF0946799.1"/>
    <property type="molecule type" value="Genomic_DNA"/>
</dbReference>
<reference evidence="2" key="1">
    <citation type="submission" date="2021-02" db="EMBL/GenBank/DDBJ databases">
        <authorList>
            <person name="Nowell W R."/>
        </authorList>
    </citation>
    <scope>NUCLEOTIDE SEQUENCE</scope>
</reference>
<dbReference type="Proteomes" id="UP000663889">
    <property type="component" value="Unassembled WGS sequence"/>
</dbReference>
<accession>A0A814CMZ2</accession>
<evidence type="ECO:0000313" key="2">
    <source>
        <dbReference type="EMBL" id="CAF0946799.1"/>
    </source>
</evidence>
<evidence type="ECO:0000313" key="4">
    <source>
        <dbReference type="EMBL" id="CAF3798427.1"/>
    </source>
</evidence>
<evidence type="ECO:0000313" key="5">
    <source>
        <dbReference type="Proteomes" id="UP000663889"/>
    </source>
</evidence>
<dbReference type="PRINTS" id="PR00090">
    <property type="entry name" value="RNGDIOXGNASE"/>
</dbReference>